<feature type="transmembrane region" description="Helical" evidence="1">
    <location>
        <begin position="135"/>
        <end position="157"/>
    </location>
</feature>
<feature type="transmembrane region" description="Helical" evidence="1">
    <location>
        <begin position="194"/>
        <end position="216"/>
    </location>
</feature>
<feature type="transmembrane region" description="Helical" evidence="1">
    <location>
        <begin position="34"/>
        <end position="55"/>
    </location>
</feature>
<comment type="caution">
    <text evidence="2">The sequence shown here is derived from an EMBL/GenBank/DDBJ whole genome shotgun (WGS) entry which is preliminary data.</text>
</comment>
<keyword evidence="1" id="KW-0472">Membrane</keyword>
<feature type="transmembrane region" description="Helical" evidence="1">
    <location>
        <begin position="349"/>
        <end position="372"/>
    </location>
</feature>
<feature type="transmembrane region" description="Helical" evidence="1">
    <location>
        <begin position="236"/>
        <end position="260"/>
    </location>
</feature>
<feature type="transmembrane region" description="Helical" evidence="1">
    <location>
        <begin position="64"/>
        <end position="89"/>
    </location>
</feature>
<feature type="transmembrane region" description="Helical" evidence="1">
    <location>
        <begin position="101"/>
        <end position="123"/>
    </location>
</feature>
<protein>
    <submittedName>
        <fullName evidence="2">Uncharacterized protein</fullName>
    </submittedName>
</protein>
<evidence type="ECO:0000313" key="2">
    <source>
        <dbReference type="EMBL" id="GII50615.1"/>
    </source>
</evidence>
<organism evidence="2 3">
    <name type="scientific">Planotetraspora silvatica</name>
    <dbReference type="NCBI Taxonomy" id="234614"/>
    <lineage>
        <taxon>Bacteria</taxon>
        <taxon>Bacillati</taxon>
        <taxon>Actinomycetota</taxon>
        <taxon>Actinomycetes</taxon>
        <taxon>Streptosporangiales</taxon>
        <taxon>Streptosporangiaceae</taxon>
        <taxon>Planotetraspora</taxon>
    </lineage>
</organism>
<keyword evidence="1" id="KW-0812">Transmembrane</keyword>
<proteinExistence type="predicted"/>
<dbReference type="Proteomes" id="UP000644610">
    <property type="component" value="Unassembled WGS sequence"/>
</dbReference>
<feature type="transmembrane region" description="Helical" evidence="1">
    <location>
        <begin position="384"/>
        <end position="404"/>
    </location>
</feature>
<feature type="transmembrane region" description="Helical" evidence="1">
    <location>
        <begin position="163"/>
        <end position="182"/>
    </location>
</feature>
<dbReference type="AlphaFoldDB" id="A0A8J3XRW9"/>
<dbReference type="EMBL" id="BOOQ01000054">
    <property type="protein sequence ID" value="GII50615.1"/>
    <property type="molecule type" value="Genomic_DNA"/>
</dbReference>
<keyword evidence="3" id="KW-1185">Reference proteome</keyword>
<feature type="transmembrane region" description="Helical" evidence="1">
    <location>
        <begin position="280"/>
        <end position="299"/>
    </location>
</feature>
<keyword evidence="1" id="KW-1133">Transmembrane helix</keyword>
<name>A0A8J3XRW9_9ACTN</name>
<accession>A0A8J3XRW9</accession>
<reference evidence="2" key="1">
    <citation type="submission" date="2021-01" db="EMBL/GenBank/DDBJ databases">
        <title>Whole genome shotgun sequence of Planotetraspora silvatica NBRC 100141.</title>
        <authorList>
            <person name="Komaki H."/>
            <person name="Tamura T."/>
        </authorList>
    </citation>
    <scope>NUCLEOTIDE SEQUENCE</scope>
    <source>
        <strain evidence="2">NBRC 100141</strain>
    </source>
</reference>
<evidence type="ECO:0000256" key="1">
    <source>
        <dbReference type="SAM" id="Phobius"/>
    </source>
</evidence>
<feature type="transmembrane region" description="Helical" evidence="1">
    <location>
        <begin position="434"/>
        <end position="455"/>
    </location>
</feature>
<evidence type="ECO:0000313" key="3">
    <source>
        <dbReference type="Proteomes" id="UP000644610"/>
    </source>
</evidence>
<gene>
    <name evidence="2" type="ORF">Psi02_70390</name>
</gene>
<feature type="transmembrane region" description="Helical" evidence="1">
    <location>
        <begin position="319"/>
        <end position="337"/>
    </location>
</feature>
<sequence length="457" mass="48126">MSGLAGGLVFGVIMALIGFLPTVAAIVRTDSIPLAFAVHMLFAAIIGAGFGVLVVRQRAQARELLFWGLVYGALWWFLGPLTLLPILLGRPVTWDVASGQALLPSLIGHLVYGAVTAAAFAFLRRSRTPGTRRLRVVSVMRGMTAGVLAAVVLVAALRVMAEQVPYGLLVTGLLAGAGYALLFGDRPEGTGPALIRGMAYGFAWWILVALTVPSLVSEGTLRWSVADVRAAVPQLPAHLLLGSGIAATFTWLGGLGRALFEDDVRRLHPGESGPGRARAAGYGAVAGLAGGLVFALVLYPSGLLPTVARLARATTVGPGLLVHLVIALTVGISYAIFFRGRSFDLTSGLGWGVSYGFLWWILGALTLAPVLLGGTPRWTAADLAAAFPALIGHLAYGATLGAVYQRLEQRASPWWLTRGQAEAERRTSMREQTLGSAPALWTLVLLMALTIPILITN</sequence>